<evidence type="ECO:0000256" key="1">
    <source>
        <dbReference type="ARBA" id="ARBA00022723"/>
    </source>
</evidence>
<reference evidence="2" key="1">
    <citation type="journal article" date="2021" name="PeerJ">
        <title>Extensive microbial diversity within the chicken gut microbiome revealed by metagenomics and culture.</title>
        <authorList>
            <person name="Gilroy R."/>
            <person name="Ravi A."/>
            <person name="Getino M."/>
            <person name="Pursley I."/>
            <person name="Horton D.L."/>
            <person name="Alikhan N.F."/>
            <person name="Baker D."/>
            <person name="Gharbi K."/>
            <person name="Hall N."/>
            <person name="Watson M."/>
            <person name="Adriaenssens E.M."/>
            <person name="Foster-Nyarko E."/>
            <person name="Jarju S."/>
            <person name="Secka A."/>
            <person name="Antonio M."/>
            <person name="Oren A."/>
            <person name="Chaudhuri R.R."/>
            <person name="La Ragione R."/>
            <person name="Hildebrand F."/>
            <person name="Pallen M.J."/>
        </authorList>
    </citation>
    <scope>NUCLEOTIDE SEQUENCE</scope>
    <source>
        <strain evidence="2">ChiBcec1-1093</strain>
    </source>
</reference>
<dbReference type="InterPro" id="IPR000787">
    <property type="entry name" value="Peptidase_M29"/>
</dbReference>
<accession>A0A9D2K6L6</accession>
<dbReference type="EC" id="3.4.11.-" evidence="2"/>
<keyword evidence="2" id="KW-0378">Hydrolase</keyword>
<dbReference type="PANTHER" id="PTHR34448:SF1">
    <property type="entry name" value="BLL6088 PROTEIN"/>
    <property type="match status" value="1"/>
</dbReference>
<dbReference type="GO" id="GO:0006508">
    <property type="term" value="P:proteolysis"/>
    <property type="evidence" value="ECO:0007669"/>
    <property type="project" value="InterPro"/>
</dbReference>
<gene>
    <name evidence="2" type="ORF">IAA17_04290</name>
</gene>
<dbReference type="GO" id="GO:0004177">
    <property type="term" value="F:aminopeptidase activity"/>
    <property type="evidence" value="ECO:0007669"/>
    <property type="project" value="UniProtKB-KW"/>
</dbReference>
<evidence type="ECO:0000313" key="3">
    <source>
        <dbReference type="Proteomes" id="UP000824101"/>
    </source>
</evidence>
<keyword evidence="2" id="KW-0645">Protease</keyword>
<dbReference type="Proteomes" id="UP000824101">
    <property type="component" value="Unassembled WGS sequence"/>
</dbReference>
<protein>
    <submittedName>
        <fullName evidence="2">Aminopeptidase</fullName>
        <ecNumber evidence="2">3.4.11.-</ecNumber>
    </submittedName>
</protein>
<dbReference type="EMBL" id="DXBC01000064">
    <property type="protein sequence ID" value="HIZ78984.1"/>
    <property type="molecule type" value="Genomic_DNA"/>
</dbReference>
<keyword evidence="2" id="KW-0031">Aminopeptidase</keyword>
<dbReference type="PANTHER" id="PTHR34448">
    <property type="entry name" value="AMINOPEPTIDASE"/>
    <property type="match status" value="1"/>
</dbReference>
<organism evidence="2 3">
    <name type="scientific">Candidatus Lachnoclostridium stercorigallinarum</name>
    <dbReference type="NCBI Taxonomy" id="2838634"/>
    <lineage>
        <taxon>Bacteria</taxon>
        <taxon>Bacillati</taxon>
        <taxon>Bacillota</taxon>
        <taxon>Clostridia</taxon>
        <taxon>Lachnospirales</taxon>
        <taxon>Lachnospiraceae</taxon>
    </lineage>
</organism>
<proteinExistence type="predicted"/>
<reference evidence="2" key="2">
    <citation type="submission" date="2021-04" db="EMBL/GenBank/DDBJ databases">
        <authorList>
            <person name="Gilroy R."/>
        </authorList>
    </citation>
    <scope>NUCLEOTIDE SEQUENCE</scope>
    <source>
        <strain evidence="2">ChiBcec1-1093</strain>
    </source>
</reference>
<evidence type="ECO:0000313" key="2">
    <source>
        <dbReference type="EMBL" id="HIZ78984.1"/>
    </source>
</evidence>
<name>A0A9D2K6L6_9FIRM</name>
<dbReference type="AlphaFoldDB" id="A0A9D2K6L6"/>
<sequence>MRNMGEETIVKERYELSLERIREMTGEEAAASSFADYFHRTAEFILMVNQVYGELRGKKELSMEECQERNAALYGDILPEHYGESYGNPAYAVKMLGDGYGQMLSFLYSEVRGLIPLAYENRLEDMTILQETFIEVYNLFTMAAADGAGLPGEEGEDGAETAYLPLESRVKETLYWYASDYCDRMAEYRVRECLDPSLDFAKRIIMESDLTDLTYLYRFGEYISDTELKTAEFMNSLPEETVALMADTYTEGYRRGFEVMRRDLSKKSTVVIRYELGFERMIRAAVENFRAMGLEPVICRTAIHSVNKNAGRSAGYHSSSPNRQYDYDHRYDCALYLDKAFKDRKTAVLRAAYGKYRVLAAAYAGPAVVETFGQDGFRPVNRKECLSLTEKQEKLAREMASESAQVSQQYVPGDETSFTIIAFPVPEIGERYGEIFREIIRINTLDYEEYRTMQQALIDVLDQAESVEVKGGPGNDTRLRIALHPLTDRERQTNFENCVADVNIPVGEVFTSPVLKGTAGLLHVGNVYIGEFQFRDLKICFEDGRVKEYSCANFEDPEEGKRLVKQVILKNHDSLPIGEFAIGTNTTAYQAAEKYGITEKLPILIAEKMGPHFAVGDTCYSWAEDSPVYNPDGKEIIARDNEVSLLRKTDLSKAYFNCHTDITIPYKELGDIAAVLPDGTRKYVIRNGRFAVAGAEALNKPLEREE</sequence>
<dbReference type="Pfam" id="PF02073">
    <property type="entry name" value="Peptidase_M29"/>
    <property type="match status" value="1"/>
</dbReference>
<keyword evidence="1" id="KW-0479">Metal-binding</keyword>
<dbReference type="SUPFAM" id="SSF144052">
    <property type="entry name" value="Thermophilic metalloprotease-like"/>
    <property type="match status" value="1"/>
</dbReference>
<dbReference type="GO" id="GO:0046872">
    <property type="term" value="F:metal ion binding"/>
    <property type="evidence" value="ECO:0007669"/>
    <property type="project" value="UniProtKB-KW"/>
</dbReference>
<comment type="caution">
    <text evidence="2">The sequence shown here is derived from an EMBL/GenBank/DDBJ whole genome shotgun (WGS) entry which is preliminary data.</text>
</comment>
<dbReference type="InterPro" id="IPR052170">
    <property type="entry name" value="M29_Exopeptidase"/>
</dbReference>